<sequence length="220" mass="21627">MSKFSKLGLRRAAGACAITAAAAIGLASMGTGNAAAAPLANGSKVVTGLEGESITTSSTGNSQFSVARVANNGLGRTALLSGTFAAKGSDGVNGNLTIYVLAGCQIDVSGFSATTGGSLTVLPAPPSVTLTGGVSLPIAPGEAAIQAVSVSKSFKAGKAAAVQLADFEITFPNCGGYASARTIAKAWGGKGYDISDDDDTVTGSGTFLQSSLYGQPFFVS</sequence>
<dbReference type="InterPro" id="IPR015286">
    <property type="entry name" value="Porin_fam_mycobact-type"/>
</dbReference>
<protein>
    <recommendedName>
        <fullName evidence="4">MspA family protein</fullName>
    </recommendedName>
</protein>
<comment type="caution">
    <text evidence="2">The sequence shown here is derived from an EMBL/GenBank/DDBJ whole genome shotgun (WGS) entry which is preliminary data.</text>
</comment>
<dbReference type="Pfam" id="PF09203">
    <property type="entry name" value="MspA"/>
    <property type="match status" value="1"/>
</dbReference>
<feature type="chain" id="PRO_5032346104" description="MspA family protein" evidence="1">
    <location>
        <begin position="37"/>
        <end position="220"/>
    </location>
</feature>
<evidence type="ECO:0000313" key="2">
    <source>
        <dbReference type="EMBL" id="NKY00571.1"/>
    </source>
</evidence>
<dbReference type="EMBL" id="JAAXPC010000001">
    <property type="protein sequence ID" value="NKY00571.1"/>
    <property type="molecule type" value="Genomic_DNA"/>
</dbReference>
<dbReference type="RefSeq" id="WP_006372093.1">
    <property type="nucleotide sequence ID" value="NZ_JAAXPC010000001.1"/>
</dbReference>
<proteinExistence type="predicted"/>
<name>A0A846WJN0_9ACTN</name>
<reference evidence="2 3" key="1">
    <citation type="submission" date="2020-04" db="EMBL/GenBank/DDBJ databases">
        <title>MicrobeNet Type strains.</title>
        <authorList>
            <person name="Nicholson A.C."/>
        </authorList>
    </citation>
    <scope>NUCLEOTIDE SEQUENCE [LARGE SCALE GENOMIC DNA]</scope>
    <source>
        <strain evidence="2 3">ATCC BAA-14</strain>
    </source>
</reference>
<gene>
    <name evidence="2" type="ORF">HGA05_03175</name>
</gene>
<accession>A0A846WJN0</accession>
<evidence type="ECO:0008006" key="4">
    <source>
        <dbReference type="Google" id="ProtNLM"/>
    </source>
</evidence>
<feature type="signal peptide" evidence="1">
    <location>
        <begin position="1"/>
        <end position="36"/>
    </location>
</feature>
<evidence type="ECO:0000313" key="3">
    <source>
        <dbReference type="Proteomes" id="UP000563898"/>
    </source>
</evidence>
<dbReference type="AlphaFoldDB" id="A0A846WJN0"/>
<keyword evidence="1" id="KW-0732">Signal</keyword>
<organism evidence="2 3">
    <name type="scientific">Gordonia polyisoprenivorans</name>
    <dbReference type="NCBI Taxonomy" id="84595"/>
    <lineage>
        <taxon>Bacteria</taxon>
        <taxon>Bacillati</taxon>
        <taxon>Actinomycetota</taxon>
        <taxon>Actinomycetes</taxon>
        <taxon>Mycobacteriales</taxon>
        <taxon>Gordoniaceae</taxon>
        <taxon>Gordonia</taxon>
    </lineage>
</organism>
<evidence type="ECO:0000256" key="1">
    <source>
        <dbReference type="SAM" id="SignalP"/>
    </source>
</evidence>
<dbReference type="Proteomes" id="UP000563898">
    <property type="component" value="Unassembled WGS sequence"/>
</dbReference>